<proteinExistence type="predicted"/>
<name>A0AC35U0G7_9BILA</name>
<evidence type="ECO:0000313" key="2">
    <source>
        <dbReference type="WBParaSite" id="RSKR_0000604800.1"/>
    </source>
</evidence>
<sequence>MEDPISPYSTIVGNKPEIKDITNDVCQKLQLLQHILATEPNLSETHKRLISLDSMSEDTSSVTSKCSVNSFSDDTCHSPFTTPPSSTDCELKIRPYYGKRNGYSLSSGSSGYSDTEIDDHEMSAEQLKTIQFEANEAFQQECYAKCVRLIEGMKMKKLNLDLFLLCSKSYKKMLLDSLDGEEHEKLVLWWLEFIEKVETANTSFTYQLHLLHTKNDCLWKCITQADITITRFITITKKLFQINWKMFESVSHNEDCNSYDYLTSISNIINILRFCVDEGMNKEEKEHCKSASHNSLDSLSNGFPKKPINYLQDNKSNSAHLSPILRIEIINVKNCLKSFGGKVTSTDDSVKAVLDDEEKGLYSQVTLKLREIEEDFVRKSMTRSAHTPVSQTSSNKSSSSTASNVILRKNNSSNHQTARNTKSTPITGISNLPPSPDRRISSSANERGSHFLKLMIEPKTGIKKIEEENNFNPIIVRF</sequence>
<dbReference type="Proteomes" id="UP000095286">
    <property type="component" value="Unplaced"/>
</dbReference>
<accession>A0AC35U0G7</accession>
<dbReference type="WBParaSite" id="RSKR_0000604800.1">
    <property type="protein sequence ID" value="RSKR_0000604800.1"/>
    <property type="gene ID" value="RSKR_0000604800"/>
</dbReference>
<reference evidence="2" key="1">
    <citation type="submission" date="2016-11" db="UniProtKB">
        <authorList>
            <consortium name="WormBaseParasite"/>
        </authorList>
    </citation>
    <scope>IDENTIFICATION</scope>
    <source>
        <strain evidence="2">KR3021</strain>
    </source>
</reference>
<protein>
    <submittedName>
        <fullName evidence="2">Protein kinase domain-containing protein</fullName>
    </submittedName>
</protein>
<evidence type="ECO:0000313" key="1">
    <source>
        <dbReference type="Proteomes" id="UP000095286"/>
    </source>
</evidence>
<organism evidence="1 2">
    <name type="scientific">Rhabditophanes sp. KR3021</name>
    <dbReference type="NCBI Taxonomy" id="114890"/>
    <lineage>
        <taxon>Eukaryota</taxon>
        <taxon>Metazoa</taxon>
        <taxon>Ecdysozoa</taxon>
        <taxon>Nematoda</taxon>
        <taxon>Chromadorea</taxon>
        <taxon>Rhabditida</taxon>
        <taxon>Tylenchina</taxon>
        <taxon>Panagrolaimomorpha</taxon>
        <taxon>Strongyloidoidea</taxon>
        <taxon>Alloionematidae</taxon>
        <taxon>Rhabditophanes</taxon>
    </lineage>
</organism>